<evidence type="ECO:0000256" key="7">
    <source>
        <dbReference type="ARBA" id="ARBA00044502"/>
    </source>
</evidence>
<dbReference type="Gene3D" id="2.70.50.70">
    <property type="match status" value="1"/>
</dbReference>
<keyword evidence="6 8" id="KW-0624">Polysaccharide degradation</keyword>
<evidence type="ECO:0000256" key="5">
    <source>
        <dbReference type="ARBA" id="ARBA00023277"/>
    </source>
</evidence>
<gene>
    <name evidence="10" type="ORF">VNI00_002617</name>
</gene>
<dbReference type="GO" id="GO:0008810">
    <property type="term" value="F:cellulase activity"/>
    <property type="evidence" value="ECO:0007669"/>
    <property type="project" value="UniProtKB-UniRule"/>
</dbReference>
<keyword evidence="5 8" id="KW-0119">Carbohydrate metabolism</keyword>
<proteinExistence type="inferred from homology"/>
<dbReference type="InterPro" id="IPR049892">
    <property type="entry name" value="AA9"/>
</dbReference>
<evidence type="ECO:0000256" key="4">
    <source>
        <dbReference type="ARBA" id="ARBA00023157"/>
    </source>
</evidence>
<evidence type="ECO:0000256" key="1">
    <source>
        <dbReference type="ARBA" id="ARBA00004613"/>
    </source>
</evidence>
<evidence type="ECO:0000313" key="11">
    <source>
        <dbReference type="Proteomes" id="UP001383192"/>
    </source>
</evidence>
<comment type="similarity">
    <text evidence="7">Belongs to the polysaccharide monooxygenase AA9 family.</text>
</comment>
<dbReference type="EMBL" id="JAYKXP010000006">
    <property type="protein sequence ID" value="KAK7056899.1"/>
    <property type="molecule type" value="Genomic_DNA"/>
</dbReference>
<comment type="catalytic activity">
    <reaction evidence="8">
        <text>[(1-&gt;4)-beta-D-glucosyl]n+m + reduced acceptor + O2 = 4-dehydro-beta-D-glucosyl-[(1-&gt;4)-beta-D-glucosyl]n-1 + [(1-&gt;4)-beta-D-glucosyl]m + acceptor + H2O.</text>
        <dbReference type="EC" id="1.14.99.56"/>
    </reaction>
</comment>
<protein>
    <recommendedName>
        <fullName evidence="8">AA9 family lytic polysaccharide monooxygenase</fullName>
        <ecNumber evidence="8">1.14.99.56</ecNumber>
    </recommendedName>
    <alternativeName>
        <fullName evidence="8">Endo-beta-1,4-glucanase</fullName>
    </alternativeName>
    <alternativeName>
        <fullName evidence="8">Glycosyl hydrolase 61 family protein</fullName>
    </alternativeName>
</protein>
<evidence type="ECO:0000313" key="10">
    <source>
        <dbReference type="EMBL" id="KAK7056899.1"/>
    </source>
</evidence>
<dbReference type="Proteomes" id="UP001383192">
    <property type="component" value="Unassembled WGS sequence"/>
</dbReference>
<evidence type="ECO:0000256" key="2">
    <source>
        <dbReference type="ARBA" id="ARBA00022525"/>
    </source>
</evidence>
<comment type="domain">
    <text evidence="8">Has a modular structure: an endo-beta-1,4-glucanase catalytic module at the N-terminus, a linker rich in serines and threonines, and a C-terminal carbohydrate-binding module (CBM).</text>
</comment>
<dbReference type="AlphaFoldDB" id="A0AAW0DZS7"/>
<feature type="domain" description="Auxiliary Activity family 9 catalytic" evidence="9">
    <location>
        <begin position="67"/>
        <end position="273"/>
    </location>
</feature>
<dbReference type="GO" id="GO:0005576">
    <property type="term" value="C:extracellular region"/>
    <property type="evidence" value="ECO:0007669"/>
    <property type="project" value="UniProtKB-SubCell"/>
</dbReference>
<comment type="caution">
    <text evidence="10">The sequence shown here is derived from an EMBL/GenBank/DDBJ whole genome shotgun (WGS) entry which is preliminary data.</text>
</comment>
<evidence type="ECO:0000259" key="9">
    <source>
        <dbReference type="Pfam" id="PF03443"/>
    </source>
</evidence>
<sequence length="297" mass="31437">MRPHGGALRVPGIEVTPSINNGMQRSKYGLIEVHKRRRSEQCLEVVKMAFTSLLSLVLLAAATSAKTVFSAVSVNGVDQGHAVGVRVPTSNNAIKDVDSTDIICNTNFIQPVSGTIIPVAAGSQVTAQFHKTSAGYTGPDPADPLDPTNKGPVMAYLAAIPSATQSDVTGLKWFKIFEDGYSAETAQWGSDHLYINKGNVTFTIPPCVAAGDYLLRVESIALQSAYTYPGAQFYMSCAQLSIDGASNAEAPATVSFPGAYKGTDPGILIDSIYGVTSYTPPGEKIGRAFVNVHAEYI</sequence>
<organism evidence="10 11">
    <name type="scientific">Paramarasmius palmivorus</name>
    <dbReference type="NCBI Taxonomy" id="297713"/>
    <lineage>
        <taxon>Eukaryota</taxon>
        <taxon>Fungi</taxon>
        <taxon>Dikarya</taxon>
        <taxon>Basidiomycota</taxon>
        <taxon>Agaricomycotina</taxon>
        <taxon>Agaricomycetes</taxon>
        <taxon>Agaricomycetidae</taxon>
        <taxon>Agaricales</taxon>
        <taxon>Marasmiineae</taxon>
        <taxon>Marasmiaceae</taxon>
        <taxon>Paramarasmius</taxon>
    </lineage>
</organism>
<dbReference type="CDD" id="cd21175">
    <property type="entry name" value="LPMO_AA9"/>
    <property type="match status" value="1"/>
</dbReference>
<comment type="function">
    <text evidence="8">Lytic polysaccharide monooxygenase (LMPO) that depolymerizes crystalline and amorphous polysaccharides via the oxidation of scissile alpha- or beta-(1-4)-glycosidic bonds, yielding C1 and/or C4 oxidation products. Catalysis by LPMOs requires the reduction of the active-site copper from Cu(II) to Cu(I) by a reducing agent and H(2)O(2) or O(2) as a cosubstrate.</text>
</comment>
<dbReference type="GO" id="GO:0030248">
    <property type="term" value="F:cellulose binding"/>
    <property type="evidence" value="ECO:0007669"/>
    <property type="project" value="UniProtKB-UniRule"/>
</dbReference>
<name>A0AAW0DZS7_9AGAR</name>
<dbReference type="GO" id="GO:0030245">
    <property type="term" value="P:cellulose catabolic process"/>
    <property type="evidence" value="ECO:0007669"/>
    <property type="project" value="UniProtKB-UniRule"/>
</dbReference>
<reference evidence="10 11" key="1">
    <citation type="submission" date="2024-01" db="EMBL/GenBank/DDBJ databases">
        <title>A draft genome for a cacao thread blight-causing isolate of Paramarasmius palmivorus.</title>
        <authorList>
            <person name="Baruah I.K."/>
            <person name="Bukari Y."/>
            <person name="Amoako-Attah I."/>
            <person name="Meinhardt L.W."/>
            <person name="Bailey B.A."/>
            <person name="Cohen S.P."/>
        </authorList>
    </citation>
    <scope>NUCLEOTIDE SEQUENCE [LARGE SCALE GENOMIC DNA]</scope>
    <source>
        <strain evidence="10 11">GH-12</strain>
    </source>
</reference>
<accession>A0AAW0DZS7</accession>
<keyword evidence="11" id="KW-1185">Reference proteome</keyword>
<keyword evidence="3 8" id="KW-0136">Cellulose degradation</keyword>
<evidence type="ECO:0000256" key="8">
    <source>
        <dbReference type="RuleBase" id="RU368122"/>
    </source>
</evidence>
<dbReference type="Pfam" id="PF03443">
    <property type="entry name" value="AA9"/>
    <property type="match status" value="1"/>
</dbReference>
<comment type="subcellular location">
    <subcellularLocation>
        <location evidence="1 8">Secreted</location>
    </subcellularLocation>
</comment>
<evidence type="ECO:0000256" key="3">
    <source>
        <dbReference type="ARBA" id="ARBA00023001"/>
    </source>
</evidence>
<keyword evidence="2 8" id="KW-0964">Secreted</keyword>
<evidence type="ECO:0000256" key="6">
    <source>
        <dbReference type="ARBA" id="ARBA00023326"/>
    </source>
</evidence>
<dbReference type="PANTHER" id="PTHR33353">
    <property type="entry name" value="PUTATIVE (AFU_ORTHOLOGUE AFUA_1G12560)-RELATED"/>
    <property type="match status" value="1"/>
</dbReference>
<dbReference type="InterPro" id="IPR005103">
    <property type="entry name" value="AA9_LPMO"/>
</dbReference>
<keyword evidence="4 8" id="KW-1015">Disulfide bond</keyword>
<dbReference type="EC" id="1.14.99.56" evidence="8"/>
<dbReference type="PANTHER" id="PTHR33353:SF17">
    <property type="entry name" value="ENDO-BETA-1,4-GLUCANASE D"/>
    <property type="match status" value="1"/>
</dbReference>